<evidence type="ECO:0000313" key="3">
    <source>
        <dbReference type="Proteomes" id="UP000834106"/>
    </source>
</evidence>
<gene>
    <name evidence="2" type="ORF">FPE_LOCUS11792</name>
</gene>
<accession>A0AAD1ZC51</accession>
<protein>
    <submittedName>
        <fullName evidence="2">Uncharacterized protein</fullName>
    </submittedName>
</protein>
<organism evidence="2 3">
    <name type="scientific">Fraxinus pennsylvanica</name>
    <dbReference type="NCBI Taxonomy" id="56036"/>
    <lineage>
        <taxon>Eukaryota</taxon>
        <taxon>Viridiplantae</taxon>
        <taxon>Streptophyta</taxon>
        <taxon>Embryophyta</taxon>
        <taxon>Tracheophyta</taxon>
        <taxon>Spermatophyta</taxon>
        <taxon>Magnoliopsida</taxon>
        <taxon>eudicotyledons</taxon>
        <taxon>Gunneridae</taxon>
        <taxon>Pentapetalae</taxon>
        <taxon>asterids</taxon>
        <taxon>lamiids</taxon>
        <taxon>Lamiales</taxon>
        <taxon>Oleaceae</taxon>
        <taxon>Oleeae</taxon>
        <taxon>Fraxinus</taxon>
    </lineage>
</organism>
<evidence type="ECO:0000256" key="1">
    <source>
        <dbReference type="SAM" id="MobiDB-lite"/>
    </source>
</evidence>
<dbReference type="PANTHER" id="PTHR33527">
    <property type="entry name" value="OS07G0274300 PROTEIN"/>
    <property type="match status" value="1"/>
</dbReference>
<name>A0AAD1ZC51_9LAMI</name>
<sequence>MDGETNVVGESSRSSQLKSDARPFRYPYPSPDERMLFATFSNGHPVSREEIYDYFSVLYGSCLQKVYVHENNEFAKILFTTMSLPASIMGDQEVVHISINNKPVWLKKFRRPDSNRNQTQ</sequence>
<reference evidence="2" key="1">
    <citation type="submission" date="2023-05" db="EMBL/GenBank/DDBJ databases">
        <authorList>
            <person name="Huff M."/>
        </authorList>
    </citation>
    <scope>NUCLEOTIDE SEQUENCE</scope>
</reference>
<proteinExistence type="predicted"/>
<feature type="compositionally biased region" description="Polar residues" evidence="1">
    <location>
        <begin position="8"/>
        <end position="18"/>
    </location>
</feature>
<dbReference type="EMBL" id="OU503042">
    <property type="protein sequence ID" value="CAI9764362.1"/>
    <property type="molecule type" value="Genomic_DNA"/>
</dbReference>
<keyword evidence="3" id="KW-1185">Reference proteome</keyword>
<dbReference type="PANTHER" id="PTHR33527:SF45">
    <property type="entry name" value="RRM DOMAIN-CONTAINING PROTEIN"/>
    <property type="match status" value="1"/>
</dbReference>
<dbReference type="AlphaFoldDB" id="A0AAD1ZC51"/>
<dbReference type="Proteomes" id="UP000834106">
    <property type="component" value="Chromosome 7"/>
</dbReference>
<evidence type="ECO:0000313" key="2">
    <source>
        <dbReference type="EMBL" id="CAI9764362.1"/>
    </source>
</evidence>
<feature type="region of interest" description="Disordered" evidence="1">
    <location>
        <begin position="1"/>
        <end position="25"/>
    </location>
</feature>